<gene>
    <name evidence="3" type="ORF">HJA_07187</name>
</gene>
<dbReference type="eggNOG" id="COG4922">
    <property type="taxonomic scope" value="Bacteria"/>
</dbReference>
<evidence type="ECO:0000259" key="2">
    <source>
        <dbReference type="Pfam" id="PF12680"/>
    </source>
</evidence>
<organism evidence="3 4">
    <name type="scientific">Hyphomonas jannaschiana VP2</name>
    <dbReference type="NCBI Taxonomy" id="1280952"/>
    <lineage>
        <taxon>Bacteria</taxon>
        <taxon>Pseudomonadati</taxon>
        <taxon>Pseudomonadota</taxon>
        <taxon>Alphaproteobacteria</taxon>
        <taxon>Hyphomonadales</taxon>
        <taxon>Hyphomonadaceae</taxon>
        <taxon>Hyphomonas</taxon>
    </lineage>
</organism>
<dbReference type="RefSeq" id="WP_051597474.1">
    <property type="nucleotide sequence ID" value="NZ_ARYJ01000004.1"/>
</dbReference>
<accession>A0A059FEV4</accession>
<feature type="signal peptide" evidence="1">
    <location>
        <begin position="1"/>
        <end position="25"/>
    </location>
</feature>
<comment type="caution">
    <text evidence="3">The sequence shown here is derived from an EMBL/GenBank/DDBJ whole genome shotgun (WGS) entry which is preliminary data.</text>
</comment>
<protein>
    <submittedName>
        <fullName evidence="3">Putative cyclase</fullName>
    </submittedName>
</protein>
<dbReference type="SUPFAM" id="SSF54427">
    <property type="entry name" value="NTF2-like"/>
    <property type="match status" value="1"/>
</dbReference>
<dbReference type="InterPro" id="IPR037401">
    <property type="entry name" value="SnoaL-like"/>
</dbReference>
<proteinExistence type="predicted"/>
<keyword evidence="4" id="KW-1185">Reference proteome</keyword>
<feature type="domain" description="SnoaL-like" evidence="2">
    <location>
        <begin position="55"/>
        <end position="135"/>
    </location>
</feature>
<reference evidence="3 4" key="1">
    <citation type="journal article" date="2014" name="Antonie Van Leeuwenhoek">
        <title>Hyphomonas beringensis sp. nov. and Hyphomonas chukchiensis sp. nov., isolated from surface seawater of the Bering Sea and Chukchi Sea.</title>
        <authorList>
            <person name="Li C."/>
            <person name="Lai Q."/>
            <person name="Li G."/>
            <person name="Dong C."/>
            <person name="Wang J."/>
            <person name="Liao Y."/>
            <person name="Shao Z."/>
        </authorList>
    </citation>
    <scope>NUCLEOTIDE SEQUENCE [LARGE SCALE GENOMIC DNA]</scope>
    <source>
        <strain evidence="3 4">VP2</strain>
    </source>
</reference>
<dbReference type="EMBL" id="ARYJ01000004">
    <property type="protein sequence ID" value="KCZ89061.1"/>
    <property type="molecule type" value="Genomic_DNA"/>
</dbReference>
<sequence>MRIKNPLLSMLALATLGACTTVPSAQEQLEAANLEKAIWCMNVIEVELDLETAGRECIADGYIQHSQHVPDGKDGFLTYFAGRIEKFPEMHADIKRAAADGDLVWLHVHFKAEPSSRGNALIHIFRMKDGMFVEHWGVSQPVPETSQHGNSMF</sequence>
<dbReference type="STRING" id="1280952.HJA_07187"/>
<dbReference type="PROSITE" id="PS51257">
    <property type="entry name" value="PROKAR_LIPOPROTEIN"/>
    <property type="match status" value="1"/>
</dbReference>
<dbReference type="PATRIC" id="fig|1280952.3.peg.1427"/>
<dbReference type="AlphaFoldDB" id="A0A059FEV4"/>
<evidence type="ECO:0000313" key="3">
    <source>
        <dbReference type="EMBL" id="KCZ89061.1"/>
    </source>
</evidence>
<evidence type="ECO:0000313" key="4">
    <source>
        <dbReference type="Proteomes" id="UP000024816"/>
    </source>
</evidence>
<dbReference type="Pfam" id="PF12680">
    <property type="entry name" value="SnoaL_2"/>
    <property type="match status" value="1"/>
</dbReference>
<dbReference type="Gene3D" id="3.10.450.50">
    <property type="match status" value="1"/>
</dbReference>
<dbReference type="InterPro" id="IPR032710">
    <property type="entry name" value="NTF2-like_dom_sf"/>
</dbReference>
<dbReference type="Proteomes" id="UP000024816">
    <property type="component" value="Unassembled WGS sequence"/>
</dbReference>
<keyword evidence="1" id="KW-0732">Signal</keyword>
<evidence type="ECO:0000256" key="1">
    <source>
        <dbReference type="SAM" id="SignalP"/>
    </source>
</evidence>
<name>A0A059FEV4_9PROT</name>
<feature type="chain" id="PRO_5001577301" evidence="1">
    <location>
        <begin position="26"/>
        <end position="153"/>
    </location>
</feature>